<dbReference type="Pfam" id="PF00237">
    <property type="entry name" value="Ribosomal_L22"/>
    <property type="match status" value="1"/>
</dbReference>
<dbReference type="PANTHER" id="PTHR13501">
    <property type="entry name" value="CHLOROPLAST 50S RIBOSOMAL PROTEIN L22-RELATED"/>
    <property type="match status" value="1"/>
</dbReference>
<evidence type="ECO:0000256" key="1">
    <source>
        <dbReference type="ARBA" id="ARBA00009451"/>
    </source>
</evidence>
<comment type="similarity">
    <text evidence="1">Belongs to the universal ribosomal protein uL22 family.</text>
</comment>
<keyword evidence="3" id="KW-0694">RNA-binding</keyword>
<reference evidence="6" key="1">
    <citation type="submission" date="2018-05" db="EMBL/GenBank/DDBJ databases">
        <authorList>
            <person name="Lanie J.A."/>
            <person name="Ng W.-L."/>
            <person name="Kazmierczak K.M."/>
            <person name="Andrzejewski T.M."/>
            <person name="Davidsen T.M."/>
            <person name="Wayne K.J."/>
            <person name="Tettelin H."/>
            <person name="Glass J.I."/>
            <person name="Rusch D."/>
            <person name="Podicherti R."/>
            <person name="Tsui H.-C.T."/>
            <person name="Winkler M.E."/>
        </authorList>
    </citation>
    <scope>NUCLEOTIDE SEQUENCE</scope>
</reference>
<evidence type="ECO:0008006" key="7">
    <source>
        <dbReference type="Google" id="ProtNLM"/>
    </source>
</evidence>
<dbReference type="SUPFAM" id="SSF54843">
    <property type="entry name" value="Ribosomal protein L22"/>
    <property type="match status" value="1"/>
</dbReference>
<keyword evidence="4" id="KW-0689">Ribosomal protein</keyword>
<evidence type="ECO:0000256" key="4">
    <source>
        <dbReference type="ARBA" id="ARBA00022980"/>
    </source>
</evidence>
<evidence type="ECO:0000313" key="6">
    <source>
        <dbReference type="EMBL" id="SVA95626.1"/>
    </source>
</evidence>
<protein>
    <recommendedName>
        <fullName evidence="7">50S ribosomal protein L22</fullName>
    </recommendedName>
</protein>
<evidence type="ECO:0000256" key="3">
    <source>
        <dbReference type="ARBA" id="ARBA00022884"/>
    </source>
</evidence>
<evidence type="ECO:0000256" key="2">
    <source>
        <dbReference type="ARBA" id="ARBA00022730"/>
    </source>
</evidence>
<gene>
    <name evidence="6" type="ORF">METZ01_LOCUS148480</name>
</gene>
<dbReference type="CDD" id="cd00336">
    <property type="entry name" value="Ribosomal_L22"/>
    <property type="match status" value="1"/>
</dbReference>
<dbReference type="EMBL" id="UINC01023615">
    <property type="protein sequence ID" value="SVA95626.1"/>
    <property type="molecule type" value="Genomic_DNA"/>
</dbReference>
<organism evidence="6">
    <name type="scientific">marine metagenome</name>
    <dbReference type="NCBI Taxonomy" id="408172"/>
    <lineage>
        <taxon>unclassified sequences</taxon>
        <taxon>metagenomes</taxon>
        <taxon>ecological metagenomes</taxon>
    </lineage>
</organism>
<dbReference type="GO" id="GO:0006412">
    <property type="term" value="P:translation"/>
    <property type="evidence" value="ECO:0007669"/>
    <property type="project" value="InterPro"/>
</dbReference>
<keyword evidence="5" id="KW-0687">Ribonucleoprotein</keyword>
<dbReference type="InterPro" id="IPR047867">
    <property type="entry name" value="Ribosomal_uL22_bac/org-type"/>
</dbReference>
<name>A0A382A261_9ZZZZ</name>
<dbReference type="InterPro" id="IPR018260">
    <property type="entry name" value="Ribosomal_uL22_CS"/>
</dbReference>
<dbReference type="GO" id="GO:0003735">
    <property type="term" value="F:structural constituent of ribosome"/>
    <property type="evidence" value="ECO:0007669"/>
    <property type="project" value="InterPro"/>
</dbReference>
<dbReference type="GO" id="GO:0019843">
    <property type="term" value="F:rRNA binding"/>
    <property type="evidence" value="ECO:0007669"/>
    <property type="project" value="UniProtKB-KW"/>
</dbReference>
<evidence type="ECO:0000256" key="5">
    <source>
        <dbReference type="ARBA" id="ARBA00023274"/>
    </source>
</evidence>
<dbReference type="NCBIfam" id="TIGR01044">
    <property type="entry name" value="rplV_bact"/>
    <property type="match status" value="1"/>
</dbReference>
<dbReference type="Gene3D" id="3.90.470.10">
    <property type="entry name" value="Ribosomal protein L22/L17"/>
    <property type="match status" value="1"/>
</dbReference>
<dbReference type="InterPro" id="IPR001063">
    <property type="entry name" value="Ribosomal_uL22"/>
</dbReference>
<dbReference type="InterPro" id="IPR036394">
    <property type="entry name" value="Ribosomal_uL22_sf"/>
</dbReference>
<sequence>MIRGKKADIAIAQLNILRNRAAQPVMKVLQSALANADQANPDADVDEYRVISAFVDEGKTLRRFRPRAMGRATTIRKRSSHITLEVGL</sequence>
<dbReference type="GO" id="GO:0022625">
    <property type="term" value="C:cytosolic large ribosomal subunit"/>
    <property type="evidence" value="ECO:0007669"/>
    <property type="project" value="TreeGrafter"/>
</dbReference>
<accession>A0A382A261</accession>
<dbReference type="PANTHER" id="PTHR13501:SF8">
    <property type="entry name" value="LARGE RIBOSOMAL SUBUNIT PROTEIN UL22M"/>
    <property type="match status" value="1"/>
</dbReference>
<proteinExistence type="inferred from homology"/>
<dbReference type="PROSITE" id="PS00464">
    <property type="entry name" value="RIBOSOMAL_L22"/>
    <property type="match status" value="1"/>
</dbReference>
<keyword evidence="2" id="KW-0699">rRNA-binding</keyword>
<dbReference type="InterPro" id="IPR005727">
    <property type="entry name" value="Ribosomal_uL22_bac/chlpt-type"/>
</dbReference>
<dbReference type="AlphaFoldDB" id="A0A382A261"/>